<dbReference type="Proteomes" id="UP000242167">
    <property type="component" value="Nucleomorph 2"/>
</dbReference>
<dbReference type="InterPro" id="IPR007109">
    <property type="entry name" value="Brix"/>
</dbReference>
<dbReference type="GO" id="GO:0000470">
    <property type="term" value="P:maturation of LSU-rRNA"/>
    <property type="evidence" value="ECO:0007669"/>
    <property type="project" value="TreeGrafter"/>
</dbReference>
<dbReference type="GeneID" id="857618"/>
<dbReference type="Pfam" id="PF04427">
    <property type="entry name" value="Brix"/>
    <property type="match status" value="1"/>
</dbReference>
<evidence type="ECO:0000259" key="1">
    <source>
        <dbReference type="PROSITE" id="PS50833"/>
    </source>
</evidence>
<dbReference type="SUPFAM" id="SSF52954">
    <property type="entry name" value="Class II aaRS ABD-related"/>
    <property type="match status" value="1"/>
</dbReference>
<evidence type="ECO:0000313" key="3">
    <source>
        <dbReference type="Proteomes" id="UP000242167"/>
    </source>
</evidence>
<name>Q9AVW6_GUITH</name>
<feature type="domain" description="Brix" evidence="1">
    <location>
        <begin position="3"/>
        <end position="183"/>
    </location>
</feature>
<dbReference type="GO" id="GO:0000460">
    <property type="term" value="P:maturation of 5.8S rRNA"/>
    <property type="evidence" value="ECO:0007669"/>
    <property type="project" value="TreeGrafter"/>
</dbReference>
<dbReference type="GO" id="GO:0000428">
    <property type="term" value="C:DNA-directed RNA polymerase complex"/>
    <property type="evidence" value="ECO:0007669"/>
    <property type="project" value="UniProtKB-KW"/>
</dbReference>
<dbReference type="GO" id="GO:0030687">
    <property type="term" value="C:preribosome, large subunit precursor"/>
    <property type="evidence" value="ECO:0007669"/>
    <property type="project" value="TreeGrafter"/>
</dbReference>
<dbReference type="GO" id="GO:0005730">
    <property type="term" value="C:nucleolus"/>
    <property type="evidence" value="ECO:0007669"/>
    <property type="project" value="TreeGrafter"/>
</dbReference>
<dbReference type="Gene3D" id="3.40.50.10480">
    <property type="entry name" value="Probable brix-domain ribosomal biogenesis protein"/>
    <property type="match status" value="1"/>
</dbReference>
<dbReference type="InterPro" id="IPR044281">
    <property type="entry name" value="IMP4/RPF1"/>
</dbReference>
<organism evidence="2 3">
    <name type="scientific">Guillardia theta</name>
    <name type="common">Cryptophyte</name>
    <name type="synonym">Cryptomonas phi</name>
    <dbReference type="NCBI Taxonomy" id="55529"/>
    <lineage>
        <taxon>Eukaryota</taxon>
        <taxon>Cryptophyceae</taxon>
        <taxon>Pyrenomonadales</taxon>
        <taxon>Geminigeraceae</taxon>
        <taxon>Guillardia</taxon>
    </lineage>
</organism>
<dbReference type="PIR" id="B90116">
    <property type="entry name" value="B90116"/>
</dbReference>
<proteinExistence type="predicted"/>
<dbReference type="RefSeq" id="XP_001713321.1">
    <property type="nucleotide sequence ID" value="XM_001713269.1"/>
</dbReference>
<dbReference type="SMART" id="SM00879">
    <property type="entry name" value="Brix"/>
    <property type="match status" value="1"/>
</dbReference>
<dbReference type="PANTHER" id="PTHR22734">
    <property type="entry name" value="U3 SMALL NUCLEOLAR RIBONUCLEOPROTEIN PROTEIN IMP4"/>
    <property type="match status" value="1"/>
</dbReference>
<dbReference type="PROSITE" id="PS50833">
    <property type="entry name" value="BRIX"/>
    <property type="match status" value="1"/>
</dbReference>
<evidence type="ECO:0000313" key="2">
    <source>
        <dbReference type="EMBL" id="CAC27105.1"/>
    </source>
</evidence>
<dbReference type="PANTHER" id="PTHR22734:SF3">
    <property type="entry name" value="RIBOSOME PRODUCTION FACTOR 1"/>
    <property type="match status" value="1"/>
</dbReference>
<sequence length="186" mass="22624">MKFYSIITTSKKPSKTLLKILHLLKKYLITPRYYKRNKFKFRHLMIYLKRKNINNMIYLFENNNRYFVSIVNFQENIHIKFGINNLLITSRISSIIYKDYPEIIYLNFKAQHEIYIQKVLTQILYQVSPLTNRELLCIYSNKGIIYFRSFRYIFSKNLRDVKIQEIGPRLNFKILNILSFKINKSI</sequence>
<dbReference type="GO" id="GO:0042134">
    <property type="term" value="F:rRNA primary transcript binding"/>
    <property type="evidence" value="ECO:0007669"/>
    <property type="project" value="InterPro"/>
</dbReference>
<dbReference type="EMBL" id="AJ010592">
    <property type="protein sequence ID" value="CAC27105.1"/>
    <property type="molecule type" value="Genomic_DNA"/>
</dbReference>
<reference evidence="2 3" key="1">
    <citation type="journal article" date="2001" name="Nature">
        <title>The highly reduced genome of an enslaved algal nucleus.</title>
        <authorList>
            <person name="Douglas S."/>
            <person name="Zauner S."/>
            <person name="Fraunholz M."/>
            <person name="Beaton M."/>
            <person name="Penny S."/>
            <person name="Deng L."/>
            <person name="Wu X."/>
            <person name="Reith M."/>
            <person name="Cavalier-Smith T."/>
            <person name="Maier U."/>
        </authorList>
    </citation>
    <scope>NUCLEOTIDE SEQUENCE [LARGE SCALE GENOMIC DNA]</scope>
</reference>
<protein>
    <recommendedName>
        <fullName evidence="1">Brix domain-containing protein</fullName>
    </recommendedName>
</protein>
<accession>Q9AVW6</accession>
<dbReference type="AlphaFoldDB" id="Q9AVW6"/>